<gene>
    <name evidence="1" type="ORF">HMPREF3185_00334</name>
</gene>
<sequence>KTTCIDRGKPLCEGAFFFTRTMLFPSLDKRNTRDKAKGLHITSERYIGELGVRCLSTLNREQDSKATVSIWVHASPLKQKGCTSRYTIYYRTFMGNKTYSL</sequence>
<evidence type="ECO:0000313" key="1">
    <source>
        <dbReference type="EMBL" id="KXB77990.1"/>
    </source>
</evidence>
<proteinExistence type="predicted"/>
<protein>
    <submittedName>
        <fullName evidence="1">Uncharacterized protein</fullName>
    </submittedName>
</protein>
<accession>A0A134BDN7</accession>
<dbReference type="PATRIC" id="fig|322095.3.peg.329"/>
<dbReference type="EMBL" id="LSDK01000021">
    <property type="protein sequence ID" value="KXB77990.1"/>
    <property type="molecule type" value="Genomic_DNA"/>
</dbReference>
<keyword evidence="2" id="KW-1185">Reference proteome</keyword>
<dbReference type="AlphaFoldDB" id="A0A134BDN7"/>
<comment type="caution">
    <text evidence="1">The sequence shown here is derived from an EMBL/GenBank/DDBJ whole genome shotgun (WGS) entry which is preliminary data.</text>
</comment>
<organism evidence="1 2">
    <name type="scientific">Porphyromonas somerae</name>
    <dbReference type="NCBI Taxonomy" id="322095"/>
    <lineage>
        <taxon>Bacteria</taxon>
        <taxon>Pseudomonadati</taxon>
        <taxon>Bacteroidota</taxon>
        <taxon>Bacteroidia</taxon>
        <taxon>Bacteroidales</taxon>
        <taxon>Porphyromonadaceae</taxon>
        <taxon>Porphyromonas</taxon>
    </lineage>
</organism>
<evidence type="ECO:0000313" key="2">
    <source>
        <dbReference type="Proteomes" id="UP000070224"/>
    </source>
</evidence>
<name>A0A134BDN7_9PORP</name>
<dbReference type="Proteomes" id="UP000070224">
    <property type="component" value="Unassembled WGS sequence"/>
</dbReference>
<feature type="non-terminal residue" evidence="1">
    <location>
        <position position="1"/>
    </location>
</feature>
<reference evidence="2" key="1">
    <citation type="submission" date="2016-01" db="EMBL/GenBank/DDBJ databases">
        <authorList>
            <person name="Mitreva M."/>
            <person name="Pepin K.H."/>
            <person name="Mihindukulasuriya K.A."/>
            <person name="Fulton R."/>
            <person name="Fronick C."/>
            <person name="O'Laughlin M."/>
            <person name="Miner T."/>
            <person name="Herter B."/>
            <person name="Rosa B.A."/>
            <person name="Cordes M."/>
            <person name="Tomlinson C."/>
            <person name="Wollam A."/>
            <person name="Palsikar V.B."/>
            <person name="Mardis E.R."/>
            <person name="Wilson R.K."/>
        </authorList>
    </citation>
    <scope>NUCLEOTIDE SEQUENCE [LARGE SCALE GENOMIC DNA]</scope>
    <source>
        <strain evidence="2">KA00683</strain>
    </source>
</reference>